<dbReference type="AlphaFoldDB" id="A0A7S8ZVY1"/>
<geneLocation type="plasmid" evidence="1 2">
    <name>unnamed1774</name>
</geneLocation>
<dbReference type="Proteomes" id="UP000594659">
    <property type="component" value="Plasmid unnamed1774"/>
</dbReference>
<sequence length="268" mass="30292">MNAQVKNTETLNIFADVNFSAHEARNAIVIDQETIKAYARQQKVTSKAVAVAVQLDIANAIINRMNNKLETENKISSTLFSDLREACSRSMLNKIDTLQKAKFDLSDLATIIAHTDKSHIDFVQVKVIRKIFQAITAIAENDRRKLDGYTMSILLNLLQYGSLTVNECRLCCTTEIRAQSHEKKVRQYYLSAHSTASSQASSSRMTLRALNICNVVKSVKDSEITFNENSQFIEAVLSFLQMKENTQQELERVQHDIKKELSEKQANA</sequence>
<dbReference type="RefSeq" id="WP_195707808.1">
    <property type="nucleotide sequence ID" value="NZ_CP062920.1"/>
</dbReference>
<proteinExistence type="predicted"/>
<organism evidence="1 2">
    <name type="scientific">Acinetobacter baumannii</name>
    <dbReference type="NCBI Taxonomy" id="470"/>
    <lineage>
        <taxon>Bacteria</taxon>
        <taxon>Pseudomonadati</taxon>
        <taxon>Pseudomonadota</taxon>
        <taxon>Gammaproteobacteria</taxon>
        <taxon>Moraxellales</taxon>
        <taxon>Moraxellaceae</taxon>
        <taxon>Acinetobacter</taxon>
        <taxon>Acinetobacter calcoaceticus/baumannii complex</taxon>
    </lineage>
</organism>
<evidence type="ECO:0000313" key="1">
    <source>
        <dbReference type="EMBL" id="QPF15280.1"/>
    </source>
</evidence>
<accession>A0A7S8ZVY1</accession>
<evidence type="ECO:0000313" key="2">
    <source>
        <dbReference type="Proteomes" id="UP000594659"/>
    </source>
</evidence>
<name>A0A7S8ZVY1_ACIBA</name>
<keyword evidence="1" id="KW-0614">Plasmid</keyword>
<reference evidence="1 2" key="1">
    <citation type="submission" date="2020-09" db="EMBL/GenBank/DDBJ databases">
        <title>Resistance determinants and their genetic context in bacteria from a longitudinal study of pigs reared under conventional and antibiotic-free husbandry practices.</title>
        <authorList>
            <person name="Poulin-Laprade D."/>
            <person name="Brouard J.-S."/>
            <person name="Gagnon N."/>
            <person name="Turcotte A."/>
            <person name="Langlois A."/>
            <person name="Matte J.J."/>
            <person name="Carrillo C.D."/>
            <person name="Zaheer R."/>
            <person name="McAllister T."/>
            <person name="Topp E."/>
            <person name="Talbot G."/>
        </authorList>
    </citation>
    <scope>NUCLEOTIDE SEQUENCE [LARGE SCALE GENOMIC DNA]</scope>
    <source>
        <strain evidence="1 2">Res13-Abat-PEA21-P4-01-A</strain>
        <plasmid evidence="1 2">unnamed1774</plasmid>
    </source>
</reference>
<dbReference type="EMBL" id="CP062920">
    <property type="protein sequence ID" value="QPF15280.1"/>
    <property type="molecule type" value="Genomic_DNA"/>
</dbReference>
<gene>
    <name evidence="1" type="ORF">IMO23_18280</name>
</gene>
<protein>
    <submittedName>
        <fullName evidence="1">Uncharacterized protein</fullName>
    </submittedName>
</protein>